<dbReference type="InterPro" id="IPR000209">
    <property type="entry name" value="Peptidase_S8/S53_dom"/>
</dbReference>
<dbReference type="EMBL" id="ACIL03000016">
    <property type="protein sequence ID" value="ESL02534.1"/>
    <property type="molecule type" value="Genomic_DNA"/>
</dbReference>
<evidence type="ECO:0000256" key="10">
    <source>
        <dbReference type="SAM" id="MobiDB-lite"/>
    </source>
</evidence>
<dbReference type="Pfam" id="PF06280">
    <property type="entry name" value="fn3_5"/>
    <property type="match status" value="1"/>
</dbReference>
<dbReference type="CDD" id="cd02133">
    <property type="entry name" value="PA_C5a_like"/>
    <property type="match status" value="1"/>
</dbReference>
<dbReference type="PROSITE" id="PS51892">
    <property type="entry name" value="SUBTILASE"/>
    <property type="match status" value="1"/>
</dbReference>
<keyword evidence="4" id="KW-0732">Signal</keyword>
<dbReference type="InterPro" id="IPR015500">
    <property type="entry name" value="Peptidase_S8_subtilisin-rel"/>
</dbReference>
<organism evidence="14 15">
    <name type="scientific">Catonella morbi ATCC 51271</name>
    <dbReference type="NCBI Taxonomy" id="592026"/>
    <lineage>
        <taxon>Bacteria</taxon>
        <taxon>Bacillati</taxon>
        <taxon>Bacillota</taxon>
        <taxon>Clostridia</taxon>
        <taxon>Lachnospirales</taxon>
        <taxon>Lachnospiraceae</taxon>
        <taxon>Catonella</taxon>
    </lineage>
</organism>
<evidence type="ECO:0008006" key="16">
    <source>
        <dbReference type="Google" id="ProtNLM"/>
    </source>
</evidence>
<dbReference type="Pfam" id="PF02225">
    <property type="entry name" value="PA"/>
    <property type="match status" value="1"/>
</dbReference>
<gene>
    <name evidence="14" type="ORF">GCWU0000282_002670</name>
</gene>
<keyword evidence="5" id="KW-0677">Repeat</keyword>
<feature type="compositionally biased region" description="Pro residues" evidence="10">
    <location>
        <begin position="905"/>
        <end position="927"/>
    </location>
</feature>
<evidence type="ECO:0000256" key="1">
    <source>
        <dbReference type="ARBA" id="ARBA00011073"/>
    </source>
</evidence>
<evidence type="ECO:0000256" key="9">
    <source>
        <dbReference type="PROSITE-ProRule" id="PRU01240"/>
    </source>
</evidence>
<evidence type="ECO:0000313" key="15">
    <source>
        <dbReference type="Proteomes" id="UP000018227"/>
    </source>
</evidence>
<dbReference type="HOGENOM" id="CLU_001768_3_0_9"/>
<dbReference type="CDD" id="cd07475">
    <property type="entry name" value="Peptidases_S8_C5a_Peptidase"/>
    <property type="match status" value="1"/>
</dbReference>
<dbReference type="Gene3D" id="3.50.30.30">
    <property type="match status" value="1"/>
</dbReference>
<evidence type="ECO:0000256" key="6">
    <source>
        <dbReference type="ARBA" id="ARBA00022801"/>
    </source>
</evidence>
<dbReference type="Gene3D" id="3.40.50.200">
    <property type="entry name" value="Peptidase S8/S53 domain"/>
    <property type="match status" value="1"/>
</dbReference>
<dbReference type="InterPro" id="IPR034216">
    <property type="entry name" value="C5a_Peptidase"/>
</dbReference>
<sequence length="1068" mass="115688">MPKEDAGRAGIRNYIASNIQMVKDKVPAEYDGRGMAVAIIDSGADVKSPDFRLDEGVTGKISEDKAKGFIAGSNKGEYVNQKIPFIYDYADRNNDVKEPDKESHGMHVAGITAANPVDPTENEVEGVAPNAQLVIMKVFGDNSKGARSRDYINALKDCISLGVNAANMSLGSGAGSIKFQDPAVSDVINKAKAAGITVAIAEGNDGYFGKGTSKPDVNYPDYGLAASPGIVPEALTVASIENTIIRRNYLEIENSGKQIIHSTLMNIDAYPNKDELYNNYMEIVYRGLGKKDDFANDGEDSLAGKIVLIGRGEITFEEKVKNAKAHGAKFVIIFNSKAGGSNLIGMLTNNKDVVTTMISYDDGLYLKDNLSSKLRLAKKTVNTKNANAGRMSDFSSWGLTSDGGFKPDITAPGGNIYSTVNDGSYVNMSGTSMASPHVAGAVAVIMQRINKDFPNLTDDAKQVLTKNLLMSSAIPNKNEKSGEFTSPRQQGAGVLNLYNAIYAPAVAYGADHVSSVNLGSIEKGGKADINVTLENITGSSITYNAKLYLTTDGVEAGKNGKYFSLEPVTLGAIDIGSFTVEAGKSTKVQATVDVSQYTFPEAPNGNYLDGFIVFSSDTDVEISIPVSGFVGDWANLAVLEDDIYTLEKAGKRPVHYSPYGTFTHLGSAVGKYAVVLGEVEIDAQNSTYTDEHLAISPNGDGVNDYVRFFGTFLRGFRDMTMKIKDTKTNDVIYTSKEDTEGVKNYHGDAIVKDEDILEKVSTGSDWVWKGKNGDADAPDGKYVLEVSVRPLIDGADLQTKSYNFIVDRVKPEVELSSYDKNKGEFKLSKIKEELAGVKEVLAYVEENGKEKYLDVKKDKEEYIIDTSTAGEGKELKDIYLYIVDWAGNAYDAPLSDSIKEKPQPGTNPPVNPPVVPSNPGPSTPGPSTPISELPTPKPTPTDEKLDIDADKTPQGDATGKDSKPESTKKKFKITKIKAKGTLAKIAAKFKALFTKDAYKVKLLVSEGKEKIEIRLPYKKAVKGYVFYATDVKTGKRYKATYDKKTKELVFKTDKSGDYAVLRKKTKKK</sequence>
<dbReference type="eggNOG" id="COG1404">
    <property type="taxonomic scope" value="Bacteria"/>
</dbReference>
<dbReference type="InterPro" id="IPR010435">
    <property type="entry name" value="C5a/SBT2-like_Fn3"/>
</dbReference>
<protein>
    <recommendedName>
        <fullName evidence="16">C5a peptidase</fullName>
    </recommendedName>
</protein>
<feature type="compositionally biased region" description="Basic and acidic residues" evidence="10">
    <location>
        <begin position="940"/>
        <end position="968"/>
    </location>
</feature>
<dbReference type="Proteomes" id="UP000018227">
    <property type="component" value="Unassembled WGS sequence"/>
</dbReference>
<feature type="active site" description="Charge relay system" evidence="8 9">
    <location>
        <position position="432"/>
    </location>
</feature>
<dbReference type="SUPFAM" id="SSF52743">
    <property type="entry name" value="Subtilisin-like"/>
    <property type="match status" value="1"/>
</dbReference>
<feature type="domain" description="Peptidase S8/S53" evidence="11">
    <location>
        <begin position="32"/>
        <end position="493"/>
    </location>
</feature>
<dbReference type="InterPro" id="IPR036852">
    <property type="entry name" value="Peptidase_S8/S53_dom_sf"/>
</dbReference>
<evidence type="ECO:0000256" key="8">
    <source>
        <dbReference type="PIRSR" id="PIRSR615500-1"/>
    </source>
</evidence>
<proteinExistence type="inferred from homology"/>
<dbReference type="SUPFAM" id="SSF52025">
    <property type="entry name" value="PA domain"/>
    <property type="match status" value="1"/>
</dbReference>
<evidence type="ECO:0000259" key="11">
    <source>
        <dbReference type="Pfam" id="PF00082"/>
    </source>
</evidence>
<reference evidence="14 15" key="1">
    <citation type="submission" date="2013-06" db="EMBL/GenBank/DDBJ databases">
        <authorList>
            <person name="Weinstock G."/>
            <person name="Sodergren E."/>
            <person name="Clifton S."/>
            <person name="Fulton L."/>
            <person name="Fulton B."/>
            <person name="Courtney L."/>
            <person name="Fronick C."/>
            <person name="Harrison M."/>
            <person name="Strong C."/>
            <person name="Farmer C."/>
            <person name="Delahaunty K."/>
            <person name="Markovic C."/>
            <person name="Hall O."/>
            <person name="Minx P."/>
            <person name="Tomlinson C."/>
            <person name="Mitreva M."/>
            <person name="Nelson J."/>
            <person name="Hou S."/>
            <person name="Wollam A."/>
            <person name="Pepin K.H."/>
            <person name="Johnson M."/>
            <person name="Bhonagiri V."/>
            <person name="Nash W.E."/>
            <person name="Warren W."/>
            <person name="Chinwalla A."/>
            <person name="Mardis E.R."/>
            <person name="Wilson R.K."/>
        </authorList>
    </citation>
    <scope>NUCLEOTIDE SEQUENCE [LARGE SCALE GENOMIC DNA]</scope>
    <source>
        <strain evidence="14 15">ATCC 51271</strain>
    </source>
</reference>
<keyword evidence="2" id="KW-0134">Cell wall</keyword>
<keyword evidence="2" id="KW-0964">Secreted</keyword>
<feature type="domain" description="PA" evidence="12">
    <location>
        <begin position="294"/>
        <end position="365"/>
    </location>
</feature>
<dbReference type="InterPro" id="IPR003137">
    <property type="entry name" value="PA_domain"/>
</dbReference>
<feature type="region of interest" description="Disordered" evidence="10">
    <location>
        <begin position="896"/>
        <end position="968"/>
    </location>
</feature>
<feature type="active site" description="Charge relay system" evidence="8 9">
    <location>
        <position position="104"/>
    </location>
</feature>
<feature type="domain" description="C5a peptidase/Subtilisin-like protease SBT2-like Fn3-like" evidence="13">
    <location>
        <begin position="517"/>
        <end position="626"/>
    </location>
</feature>
<dbReference type="PANTHER" id="PTHR43806">
    <property type="entry name" value="PEPTIDASE S8"/>
    <property type="match status" value="1"/>
</dbReference>
<evidence type="ECO:0000259" key="12">
    <source>
        <dbReference type="Pfam" id="PF02225"/>
    </source>
</evidence>
<dbReference type="AlphaFoldDB" id="V2XK34"/>
<evidence type="ECO:0000256" key="4">
    <source>
        <dbReference type="ARBA" id="ARBA00022729"/>
    </source>
</evidence>
<keyword evidence="15" id="KW-1185">Reference proteome</keyword>
<accession>V2XK34</accession>
<dbReference type="InterPro" id="IPR046450">
    <property type="entry name" value="PA_dom_sf"/>
</dbReference>
<comment type="caution">
    <text evidence="14">The sequence shown here is derived from an EMBL/GenBank/DDBJ whole genome shotgun (WGS) entry which is preliminary data.</text>
</comment>
<feature type="active site" description="Charge relay system" evidence="8 9">
    <location>
        <position position="41"/>
    </location>
</feature>
<dbReference type="GO" id="GO:0006508">
    <property type="term" value="P:proteolysis"/>
    <property type="evidence" value="ECO:0007669"/>
    <property type="project" value="UniProtKB-KW"/>
</dbReference>
<keyword evidence="3 9" id="KW-0645">Protease</keyword>
<dbReference type="STRING" id="592026.GCWU0000282_002670"/>
<dbReference type="GO" id="GO:0004252">
    <property type="term" value="F:serine-type endopeptidase activity"/>
    <property type="evidence" value="ECO:0007669"/>
    <property type="project" value="UniProtKB-UniRule"/>
</dbReference>
<evidence type="ECO:0000256" key="2">
    <source>
        <dbReference type="ARBA" id="ARBA00022512"/>
    </source>
</evidence>
<evidence type="ECO:0000313" key="14">
    <source>
        <dbReference type="EMBL" id="ESL02534.1"/>
    </source>
</evidence>
<dbReference type="InterPro" id="IPR023828">
    <property type="entry name" value="Peptidase_S8_Ser-AS"/>
</dbReference>
<keyword evidence="6 9" id="KW-0378">Hydrolase</keyword>
<dbReference type="Pfam" id="PF00082">
    <property type="entry name" value="Peptidase_S8"/>
    <property type="match status" value="1"/>
</dbReference>
<evidence type="ECO:0000256" key="3">
    <source>
        <dbReference type="ARBA" id="ARBA00022670"/>
    </source>
</evidence>
<comment type="similarity">
    <text evidence="1 9">Belongs to the peptidase S8 family.</text>
</comment>
<keyword evidence="7 9" id="KW-0720">Serine protease</keyword>
<dbReference type="PANTHER" id="PTHR43806:SF11">
    <property type="entry name" value="CEREVISIN-RELATED"/>
    <property type="match status" value="1"/>
</dbReference>
<evidence type="ECO:0000256" key="5">
    <source>
        <dbReference type="ARBA" id="ARBA00022737"/>
    </source>
</evidence>
<dbReference type="Gene3D" id="2.60.40.1710">
    <property type="entry name" value="Subtilisin-like superfamily"/>
    <property type="match status" value="1"/>
</dbReference>
<evidence type="ECO:0000259" key="13">
    <source>
        <dbReference type="Pfam" id="PF06280"/>
    </source>
</evidence>
<dbReference type="PROSITE" id="PS00138">
    <property type="entry name" value="SUBTILASE_SER"/>
    <property type="match status" value="1"/>
</dbReference>
<dbReference type="InterPro" id="IPR050131">
    <property type="entry name" value="Peptidase_S8_subtilisin-like"/>
</dbReference>
<dbReference type="GO" id="GO:0016020">
    <property type="term" value="C:membrane"/>
    <property type="evidence" value="ECO:0007669"/>
    <property type="project" value="InterPro"/>
</dbReference>
<name>V2XK34_9FIRM</name>
<dbReference type="PRINTS" id="PR00723">
    <property type="entry name" value="SUBTILISIN"/>
</dbReference>
<evidence type="ECO:0000256" key="7">
    <source>
        <dbReference type="ARBA" id="ARBA00022825"/>
    </source>
</evidence>